<feature type="compositionally biased region" description="Low complexity" evidence="10">
    <location>
        <begin position="139"/>
        <end position="165"/>
    </location>
</feature>
<comment type="subcellular location">
    <subcellularLocation>
        <location evidence="1">Cell membrane</location>
        <topology evidence="1">Lipid-anchor</topology>
        <topology evidence="1">GPI-anchor</topology>
    </subcellularLocation>
</comment>
<name>A0ABC8U991_9AQUA</name>
<keyword evidence="2" id="KW-1003">Cell membrane</keyword>
<dbReference type="InterPro" id="IPR041846">
    <property type="entry name" value="ENL_dom"/>
</dbReference>
<evidence type="ECO:0000256" key="11">
    <source>
        <dbReference type="SAM" id="SignalP"/>
    </source>
</evidence>
<keyword evidence="14" id="KW-1185">Reference proteome</keyword>
<dbReference type="FunFam" id="2.60.40.420:FF:000010">
    <property type="entry name" value="Early nodulin-like protein 1"/>
    <property type="match status" value="1"/>
</dbReference>
<keyword evidence="8" id="KW-0449">Lipoprotein</keyword>
<dbReference type="CDD" id="cd11019">
    <property type="entry name" value="OsENODL1_like"/>
    <property type="match status" value="1"/>
</dbReference>
<evidence type="ECO:0000259" key="12">
    <source>
        <dbReference type="PROSITE" id="PS51485"/>
    </source>
</evidence>
<dbReference type="Pfam" id="PF02298">
    <property type="entry name" value="Cu_bind_like"/>
    <property type="match status" value="1"/>
</dbReference>
<organism evidence="13 14">
    <name type="scientific">Ilex paraguariensis</name>
    <name type="common">yerba mate</name>
    <dbReference type="NCBI Taxonomy" id="185542"/>
    <lineage>
        <taxon>Eukaryota</taxon>
        <taxon>Viridiplantae</taxon>
        <taxon>Streptophyta</taxon>
        <taxon>Embryophyta</taxon>
        <taxon>Tracheophyta</taxon>
        <taxon>Spermatophyta</taxon>
        <taxon>Magnoliopsida</taxon>
        <taxon>eudicotyledons</taxon>
        <taxon>Gunneridae</taxon>
        <taxon>Pentapetalae</taxon>
        <taxon>asterids</taxon>
        <taxon>campanulids</taxon>
        <taxon>Aquifoliales</taxon>
        <taxon>Aquifoliaceae</taxon>
        <taxon>Ilex</taxon>
    </lineage>
</organism>
<comment type="caution">
    <text evidence="13">The sequence shown here is derived from an EMBL/GenBank/DDBJ whole genome shotgun (WGS) entry which is preliminary data.</text>
</comment>
<feature type="chain" id="PRO_5044864224" description="Phytocyanin domain-containing protein" evidence="11">
    <location>
        <begin position="29"/>
        <end position="234"/>
    </location>
</feature>
<comment type="similarity">
    <text evidence="9">Belongs to the early nodulin-like (ENODL) family.</text>
</comment>
<dbReference type="AlphaFoldDB" id="A0ABC8U991"/>
<feature type="signal peptide" evidence="11">
    <location>
        <begin position="1"/>
        <end position="28"/>
    </location>
</feature>
<evidence type="ECO:0000256" key="6">
    <source>
        <dbReference type="ARBA" id="ARBA00023157"/>
    </source>
</evidence>
<dbReference type="GO" id="GO:0005886">
    <property type="term" value="C:plasma membrane"/>
    <property type="evidence" value="ECO:0007669"/>
    <property type="project" value="UniProtKB-SubCell"/>
</dbReference>
<dbReference type="PANTHER" id="PTHR33021">
    <property type="entry name" value="BLUE COPPER PROTEIN"/>
    <property type="match status" value="1"/>
</dbReference>
<keyword evidence="5" id="KW-0472">Membrane</keyword>
<dbReference type="EMBL" id="CAUOFW020006625">
    <property type="protein sequence ID" value="CAK9175531.1"/>
    <property type="molecule type" value="Genomic_DNA"/>
</dbReference>
<evidence type="ECO:0000256" key="9">
    <source>
        <dbReference type="ARBA" id="ARBA00035011"/>
    </source>
</evidence>
<keyword evidence="4 11" id="KW-0732">Signal</keyword>
<proteinExistence type="inferred from homology"/>
<evidence type="ECO:0000256" key="2">
    <source>
        <dbReference type="ARBA" id="ARBA00022475"/>
    </source>
</evidence>
<accession>A0ABC8U991</accession>
<dbReference type="GO" id="GO:0098552">
    <property type="term" value="C:side of membrane"/>
    <property type="evidence" value="ECO:0007669"/>
    <property type="project" value="UniProtKB-KW"/>
</dbReference>
<dbReference type="PROSITE" id="PS51485">
    <property type="entry name" value="PHYTOCYANIN"/>
    <property type="match status" value="1"/>
</dbReference>
<reference evidence="13 14" key="1">
    <citation type="submission" date="2024-02" db="EMBL/GenBank/DDBJ databases">
        <authorList>
            <person name="Vignale AGUSTIN F."/>
            <person name="Sosa J E."/>
            <person name="Modenutti C."/>
        </authorList>
    </citation>
    <scope>NUCLEOTIDE SEQUENCE [LARGE SCALE GENOMIC DNA]</scope>
</reference>
<evidence type="ECO:0000313" key="14">
    <source>
        <dbReference type="Proteomes" id="UP001642360"/>
    </source>
</evidence>
<gene>
    <name evidence="13" type="ORF">ILEXP_LOCUS45336</name>
</gene>
<evidence type="ECO:0000256" key="5">
    <source>
        <dbReference type="ARBA" id="ARBA00023136"/>
    </source>
</evidence>
<dbReference type="Proteomes" id="UP001642360">
    <property type="component" value="Unassembled WGS sequence"/>
</dbReference>
<evidence type="ECO:0000256" key="7">
    <source>
        <dbReference type="ARBA" id="ARBA00023180"/>
    </source>
</evidence>
<sequence length="234" mass="24874">MLRPNQHNKAFAVMGLFNVLMLIQRGGAFEYKVGGSNGWAVPADPNSNSHNQWAENNRFQIGDTLLFVYSADKDSVLHVTREDYTNCNTSTPLEKFADGHTVFKFDQSGPYCFISGVHENCLKNEKLVVIVMADRSNRSSVASPSPSPSTSTEVAPSPAPAGEASSPPPSGSTEVAPSPEPAGEGYTPPPSGSVEINPSPAPSGETHKNGASSIDERIIGFVGTFVGSYLVLFI</sequence>
<evidence type="ECO:0000256" key="4">
    <source>
        <dbReference type="ARBA" id="ARBA00022729"/>
    </source>
</evidence>
<evidence type="ECO:0000256" key="10">
    <source>
        <dbReference type="SAM" id="MobiDB-lite"/>
    </source>
</evidence>
<dbReference type="InterPro" id="IPR003245">
    <property type="entry name" value="Phytocyanin_dom"/>
</dbReference>
<keyword evidence="6" id="KW-1015">Disulfide bond</keyword>
<keyword evidence="3" id="KW-0336">GPI-anchor</keyword>
<dbReference type="PANTHER" id="PTHR33021:SF253">
    <property type="entry name" value="EARLY NODULIN-LIKE PROTEIN 9"/>
    <property type="match status" value="1"/>
</dbReference>
<feature type="domain" description="Phytocyanin" evidence="12">
    <location>
        <begin position="29"/>
        <end position="133"/>
    </location>
</feature>
<dbReference type="Gene3D" id="2.60.40.420">
    <property type="entry name" value="Cupredoxins - blue copper proteins"/>
    <property type="match status" value="1"/>
</dbReference>
<evidence type="ECO:0000313" key="13">
    <source>
        <dbReference type="EMBL" id="CAK9175531.1"/>
    </source>
</evidence>
<evidence type="ECO:0000256" key="1">
    <source>
        <dbReference type="ARBA" id="ARBA00004609"/>
    </source>
</evidence>
<dbReference type="InterPro" id="IPR039391">
    <property type="entry name" value="Phytocyanin-like"/>
</dbReference>
<dbReference type="InterPro" id="IPR008972">
    <property type="entry name" value="Cupredoxin"/>
</dbReference>
<feature type="region of interest" description="Disordered" evidence="10">
    <location>
        <begin position="137"/>
        <end position="210"/>
    </location>
</feature>
<dbReference type="SUPFAM" id="SSF49503">
    <property type="entry name" value="Cupredoxins"/>
    <property type="match status" value="1"/>
</dbReference>
<evidence type="ECO:0000256" key="8">
    <source>
        <dbReference type="ARBA" id="ARBA00023288"/>
    </source>
</evidence>
<evidence type="ECO:0000256" key="3">
    <source>
        <dbReference type="ARBA" id="ARBA00022622"/>
    </source>
</evidence>
<keyword evidence="7" id="KW-0325">Glycoprotein</keyword>
<protein>
    <recommendedName>
        <fullName evidence="12">Phytocyanin domain-containing protein</fullName>
    </recommendedName>
</protein>